<dbReference type="OrthoDB" id="2613420at2"/>
<proteinExistence type="predicted"/>
<dbReference type="AlphaFoldDB" id="A0A1G8GW77"/>
<keyword evidence="2" id="KW-1185">Reference proteome</keyword>
<sequence>MEQAVQQLQEWLASEAGKTIVIEKQELEDVDTVHFSLESVDYRSSGDVIDDYLGDALILRGTGSTLNGDGELVPLPQPSYELAVSGLQVHSAEAEKAELQTERARYTITIGEA</sequence>
<organism evidence="1 2">
    <name type="scientific">Paenibacillus typhae</name>
    <dbReference type="NCBI Taxonomy" id="1174501"/>
    <lineage>
        <taxon>Bacteria</taxon>
        <taxon>Bacillati</taxon>
        <taxon>Bacillota</taxon>
        <taxon>Bacilli</taxon>
        <taxon>Bacillales</taxon>
        <taxon>Paenibacillaceae</taxon>
        <taxon>Paenibacillus</taxon>
    </lineage>
</organism>
<name>A0A1G8GW77_9BACL</name>
<dbReference type="EMBL" id="FNDX01000002">
    <property type="protein sequence ID" value="SDH98654.1"/>
    <property type="molecule type" value="Genomic_DNA"/>
</dbReference>
<dbReference type="Pfam" id="PF25846">
    <property type="entry name" value="YmzB"/>
    <property type="match status" value="1"/>
</dbReference>
<evidence type="ECO:0000313" key="2">
    <source>
        <dbReference type="Proteomes" id="UP000199050"/>
    </source>
</evidence>
<dbReference type="Proteomes" id="UP000199050">
    <property type="component" value="Unassembled WGS sequence"/>
</dbReference>
<dbReference type="RefSeq" id="WP_090711954.1">
    <property type="nucleotide sequence ID" value="NZ_CBCSKY010000003.1"/>
</dbReference>
<reference evidence="2" key="1">
    <citation type="submission" date="2016-10" db="EMBL/GenBank/DDBJ databases">
        <authorList>
            <person name="Varghese N."/>
            <person name="Submissions S."/>
        </authorList>
    </citation>
    <scope>NUCLEOTIDE SEQUENCE [LARGE SCALE GENOMIC DNA]</scope>
    <source>
        <strain evidence="2">CGMCC 1.11012</strain>
    </source>
</reference>
<gene>
    <name evidence="1" type="ORF">SAMN05216192_102219</name>
</gene>
<protein>
    <submittedName>
        <fullName evidence="1">Uncharacterized protein</fullName>
    </submittedName>
</protein>
<dbReference type="InterPro" id="IPR058926">
    <property type="entry name" value="YmzB-like"/>
</dbReference>
<evidence type="ECO:0000313" key="1">
    <source>
        <dbReference type="EMBL" id="SDH98654.1"/>
    </source>
</evidence>
<accession>A0A1G8GW77</accession>